<keyword evidence="5 9" id="KW-0812">Transmembrane</keyword>
<dbReference type="PANTHER" id="PTHR36835">
    <property type="entry name" value="CYTOCHROME BO(3) UBIQUINOL OXIDASE SUBUNIT 4"/>
    <property type="match status" value="1"/>
</dbReference>
<keyword evidence="6 9" id="KW-1133">Transmembrane helix</keyword>
<dbReference type="Pfam" id="PF03626">
    <property type="entry name" value="COX4_pro"/>
    <property type="match status" value="1"/>
</dbReference>
<sequence>MEHQQSKSFPISHVIGFVASLVLTFAAAGIALKTNLSFKVIMWIIGSLAVIQAGMQLFMFMHLREGEDGKTNLINMIYAVFMVIVIVVGSIWVLTSGHAAH</sequence>
<evidence type="ECO:0000256" key="6">
    <source>
        <dbReference type="ARBA" id="ARBA00022989"/>
    </source>
</evidence>
<dbReference type="GO" id="GO:0042773">
    <property type="term" value="P:ATP synthesis coupled electron transport"/>
    <property type="evidence" value="ECO:0007669"/>
    <property type="project" value="UniProtKB-UniRule"/>
</dbReference>
<dbReference type="GO" id="GO:0015078">
    <property type="term" value="F:proton transmembrane transporter activity"/>
    <property type="evidence" value="ECO:0007669"/>
    <property type="project" value="TreeGrafter"/>
</dbReference>
<evidence type="ECO:0000313" key="10">
    <source>
        <dbReference type="EMBL" id="KON88407.1"/>
    </source>
</evidence>
<comment type="subcellular location">
    <subcellularLocation>
        <location evidence="2 9">Cell membrane</location>
        <topology evidence="2 9">Multi-pass membrane protein</topology>
    </subcellularLocation>
</comment>
<feature type="transmembrane region" description="Helical" evidence="9">
    <location>
        <begin position="73"/>
        <end position="94"/>
    </location>
</feature>
<evidence type="ECO:0000256" key="3">
    <source>
        <dbReference type="ARBA" id="ARBA00008079"/>
    </source>
</evidence>
<dbReference type="InterPro" id="IPR005171">
    <property type="entry name" value="Cyt_c_oxidase_su4_prok"/>
</dbReference>
<evidence type="ECO:0000256" key="8">
    <source>
        <dbReference type="ARBA" id="ARBA00023136"/>
    </source>
</evidence>
<evidence type="ECO:0000256" key="1">
    <source>
        <dbReference type="ARBA" id="ARBA00000725"/>
    </source>
</evidence>
<dbReference type="NCBIfam" id="TIGR02901">
    <property type="entry name" value="QoxD"/>
    <property type="match status" value="1"/>
</dbReference>
<dbReference type="InterPro" id="IPR050968">
    <property type="entry name" value="Cytochrome_c_oxidase_bac_sub4"/>
</dbReference>
<dbReference type="AlphaFoldDB" id="A0A0M0GFZ6"/>
<dbReference type="PATRIC" id="fig|1459.3.peg.3809"/>
<feature type="transmembrane region" description="Helical" evidence="9">
    <location>
        <begin position="40"/>
        <end position="61"/>
    </location>
</feature>
<dbReference type="OrthoDB" id="2361460at2"/>
<organism evidence="10 11">
    <name type="scientific">Sporosarcina globispora</name>
    <name type="common">Bacillus globisporus</name>
    <dbReference type="NCBI Taxonomy" id="1459"/>
    <lineage>
        <taxon>Bacteria</taxon>
        <taxon>Bacillati</taxon>
        <taxon>Bacillota</taxon>
        <taxon>Bacilli</taxon>
        <taxon>Bacillales</taxon>
        <taxon>Caryophanaceae</taxon>
        <taxon>Sporosarcina</taxon>
    </lineage>
</organism>
<keyword evidence="8 9" id="KW-0472">Membrane</keyword>
<evidence type="ECO:0000256" key="7">
    <source>
        <dbReference type="ARBA" id="ARBA00023002"/>
    </source>
</evidence>
<keyword evidence="7 9" id="KW-0560">Oxidoreductase</keyword>
<comment type="similarity">
    <text evidence="3 9">Belongs to the cytochrome c oxidase bacterial subunit 4 family.</text>
</comment>
<name>A0A0M0GFZ6_SPOGL</name>
<dbReference type="PANTHER" id="PTHR36835:SF1">
    <property type="entry name" value="CYTOCHROME BO(3) UBIQUINOL OXIDASE SUBUNIT 4"/>
    <property type="match status" value="1"/>
</dbReference>
<dbReference type="EMBL" id="LGUF01000007">
    <property type="protein sequence ID" value="KON88407.1"/>
    <property type="molecule type" value="Genomic_DNA"/>
</dbReference>
<dbReference type="Proteomes" id="UP000037109">
    <property type="component" value="Unassembled WGS sequence"/>
</dbReference>
<comment type="catalytic activity">
    <reaction evidence="1 9">
        <text>2 a quinol + O2 = 2 a quinone + 2 H2O</text>
        <dbReference type="Rhea" id="RHEA:55376"/>
        <dbReference type="ChEBI" id="CHEBI:15377"/>
        <dbReference type="ChEBI" id="CHEBI:15379"/>
        <dbReference type="ChEBI" id="CHEBI:24646"/>
        <dbReference type="ChEBI" id="CHEBI:132124"/>
    </reaction>
</comment>
<dbReference type="RefSeq" id="WP_053435784.1">
    <property type="nucleotide sequence ID" value="NZ_LGUF01000007.1"/>
</dbReference>
<keyword evidence="11" id="KW-1185">Reference proteome</keyword>
<keyword evidence="4 9" id="KW-1003">Cell membrane</keyword>
<dbReference type="STRING" id="1459.AF332_17390"/>
<dbReference type="EC" id="1.10.3.-" evidence="9"/>
<dbReference type="GO" id="GO:0009319">
    <property type="term" value="C:cytochrome o ubiquinol oxidase complex"/>
    <property type="evidence" value="ECO:0007669"/>
    <property type="project" value="TreeGrafter"/>
</dbReference>
<dbReference type="GO" id="GO:0015990">
    <property type="term" value="P:electron transport coupled proton transport"/>
    <property type="evidence" value="ECO:0007669"/>
    <property type="project" value="TreeGrafter"/>
</dbReference>
<dbReference type="GO" id="GO:0005886">
    <property type="term" value="C:plasma membrane"/>
    <property type="evidence" value="ECO:0007669"/>
    <property type="project" value="UniProtKB-SubCell"/>
</dbReference>
<feature type="transmembrane region" description="Helical" evidence="9">
    <location>
        <begin position="12"/>
        <end position="34"/>
    </location>
</feature>
<dbReference type="GO" id="GO:0009486">
    <property type="term" value="F:cytochrome bo3 ubiquinol oxidase activity"/>
    <property type="evidence" value="ECO:0007669"/>
    <property type="project" value="TreeGrafter"/>
</dbReference>
<proteinExistence type="inferred from homology"/>
<evidence type="ECO:0000256" key="5">
    <source>
        <dbReference type="ARBA" id="ARBA00022692"/>
    </source>
</evidence>
<dbReference type="InterPro" id="IPR014250">
    <property type="entry name" value="QoxD"/>
</dbReference>
<dbReference type="GO" id="GO:0016682">
    <property type="term" value="F:oxidoreductase activity, acting on diphenols and related substances as donors, oxygen as acceptor"/>
    <property type="evidence" value="ECO:0007669"/>
    <property type="project" value="UniProtKB-UniRule"/>
</dbReference>
<dbReference type="GO" id="GO:0019646">
    <property type="term" value="P:aerobic electron transport chain"/>
    <property type="evidence" value="ECO:0007669"/>
    <property type="project" value="TreeGrafter"/>
</dbReference>
<accession>A0A0M0GFZ6</accession>
<comment type="function">
    <text evidence="9">Catalyzes quinol oxidation with the concomitant reduction of oxygen to water.</text>
</comment>
<evidence type="ECO:0000313" key="11">
    <source>
        <dbReference type="Proteomes" id="UP000037109"/>
    </source>
</evidence>
<evidence type="ECO:0000256" key="9">
    <source>
        <dbReference type="RuleBase" id="RU367153"/>
    </source>
</evidence>
<evidence type="ECO:0000256" key="4">
    <source>
        <dbReference type="ARBA" id="ARBA00022475"/>
    </source>
</evidence>
<comment type="caution">
    <text evidence="10">The sequence shown here is derived from an EMBL/GenBank/DDBJ whole genome shotgun (WGS) entry which is preliminary data.</text>
</comment>
<evidence type="ECO:0000256" key="2">
    <source>
        <dbReference type="ARBA" id="ARBA00004651"/>
    </source>
</evidence>
<protein>
    <recommendedName>
        <fullName evidence="9">Quinol oxidase subunit 4</fullName>
        <ecNumber evidence="9">1.10.3.-</ecNumber>
    </recommendedName>
</protein>
<gene>
    <name evidence="10" type="ORF">AF332_17390</name>
</gene>
<reference evidence="11" key="1">
    <citation type="submission" date="2015-07" db="EMBL/GenBank/DDBJ databases">
        <title>Fjat-10036 dsm4.</title>
        <authorList>
            <person name="Liu B."/>
            <person name="Wang J."/>
            <person name="Zhu Y."/>
            <person name="Liu G."/>
            <person name="Chen Q."/>
            <person name="Chen Z."/>
            <person name="Lan J."/>
            <person name="Che J."/>
            <person name="Ge C."/>
            <person name="Shi H."/>
            <person name="Pan Z."/>
            <person name="Liu X."/>
        </authorList>
    </citation>
    <scope>NUCLEOTIDE SEQUENCE [LARGE SCALE GENOMIC DNA]</scope>
    <source>
        <strain evidence="11">DSM 4</strain>
    </source>
</reference>